<comment type="caution">
    <text evidence="8">The sequence shown here is derived from an EMBL/GenBank/DDBJ whole genome shotgun (WGS) entry which is preliminary data.</text>
</comment>
<evidence type="ECO:0000256" key="6">
    <source>
        <dbReference type="SAM" id="MobiDB-lite"/>
    </source>
</evidence>
<dbReference type="PANTHER" id="PTHR47245">
    <property type="entry name" value="PEPTIDYLPROLYL ISOMERASE"/>
    <property type="match status" value="1"/>
</dbReference>
<dbReference type="SUPFAM" id="SSF54534">
    <property type="entry name" value="FKBP-like"/>
    <property type="match status" value="1"/>
</dbReference>
<protein>
    <recommendedName>
        <fullName evidence="3">peptidylprolyl isomerase</fullName>
        <ecNumber evidence="3">5.2.1.8</ecNumber>
    </recommendedName>
</protein>
<feature type="region of interest" description="Disordered" evidence="6">
    <location>
        <begin position="1"/>
        <end position="30"/>
    </location>
</feature>
<gene>
    <name evidence="8" type="ORF">GCM10023090_12340</name>
</gene>
<evidence type="ECO:0000256" key="2">
    <source>
        <dbReference type="ARBA" id="ARBA00007656"/>
    </source>
</evidence>
<name>A0ABP8L4D3_9BURK</name>
<dbReference type="GO" id="GO:0016853">
    <property type="term" value="F:isomerase activity"/>
    <property type="evidence" value="ECO:0007669"/>
    <property type="project" value="UniProtKB-KW"/>
</dbReference>
<keyword evidence="9" id="KW-1185">Reference proteome</keyword>
<keyword evidence="5 8" id="KW-0413">Isomerase</keyword>
<dbReference type="InterPro" id="IPR050245">
    <property type="entry name" value="PrsA_foldase"/>
</dbReference>
<dbReference type="EMBL" id="BAABEX010000007">
    <property type="protein sequence ID" value="GAA4422035.1"/>
    <property type="molecule type" value="Genomic_DNA"/>
</dbReference>
<proteinExistence type="inferred from homology"/>
<evidence type="ECO:0000256" key="5">
    <source>
        <dbReference type="PROSITE-ProRule" id="PRU00278"/>
    </source>
</evidence>
<evidence type="ECO:0000259" key="7">
    <source>
        <dbReference type="PROSITE" id="PS50198"/>
    </source>
</evidence>
<comment type="catalytic activity">
    <reaction evidence="1">
        <text>[protein]-peptidylproline (omega=180) = [protein]-peptidylproline (omega=0)</text>
        <dbReference type="Rhea" id="RHEA:16237"/>
        <dbReference type="Rhea" id="RHEA-COMP:10747"/>
        <dbReference type="Rhea" id="RHEA-COMP:10748"/>
        <dbReference type="ChEBI" id="CHEBI:83833"/>
        <dbReference type="ChEBI" id="CHEBI:83834"/>
        <dbReference type="EC" id="5.2.1.8"/>
    </reaction>
</comment>
<organism evidence="8 9">
    <name type="scientific">Acidovorax lacteus</name>
    <dbReference type="NCBI Taxonomy" id="1924988"/>
    <lineage>
        <taxon>Bacteria</taxon>
        <taxon>Pseudomonadati</taxon>
        <taxon>Pseudomonadota</taxon>
        <taxon>Betaproteobacteria</taxon>
        <taxon>Burkholderiales</taxon>
        <taxon>Comamonadaceae</taxon>
        <taxon>Acidovorax</taxon>
    </lineage>
</organism>
<feature type="compositionally biased region" description="Polar residues" evidence="6">
    <location>
        <begin position="1"/>
        <end position="16"/>
    </location>
</feature>
<dbReference type="Proteomes" id="UP001501788">
    <property type="component" value="Unassembled WGS sequence"/>
</dbReference>
<dbReference type="InterPro" id="IPR046357">
    <property type="entry name" value="PPIase_dom_sf"/>
</dbReference>
<accession>A0ABP8L4D3</accession>
<dbReference type="InterPro" id="IPR000297">
    <property type="entry name" value="PPIase_PpiC"/>
</dbReference>
<evidence type="ECO:0000313" key="8">
    <source>
        <dbReference type="EMBL" id="GAA4422035.1"/>
    </source>
</evidence>
<evidence type="ECO:0000256" key="1">
    <source>
        <dbReference type="ARBA" id="ARBA00000971"/>
    </source>
</evidence>
<keyword evidence="4 5" id="KW-0697">Rotamase</keyword>
<dbReference type="Pfam" id="PF00639">
    <property type="entry name" value="Rotamase"/>
    <property type="match status" value="1"/>
</dbReference>
<evidence type="ECO:0000256" key="3">
    <source>
        <dbReference type="ARBA" id="ARBA00013194"/>
    </source>
</evidence>
<evidence type="ECO:0000313" key="9">
    <source>
        <dbReference type="Proteomes" id="UP001501788"/>
    </source>
</evidence>
<dbReference type="RefSeq" id="WP_345062242.1">
    <property type="nucleotide sequence ID" value="NZ_BAABEX010000007.1"/>
</dbReference>
<dbReference type="PANTHER" id="PTHR47245:SF2">
    <property type="entry name" value="PEPTIDYL-PROLYL CIS-TRANS ISOMERASE HP_0175-RELATED"/>
    <property type="match status" value="1"/>
</dbReference>
<dbReference type="PROSITE" id="PS50198">
    <property type="entry name" value="PPIC_PPIASE_2"/>
    <property type="match status" value="1"/>
</dbReference>
<dbReference type="Gene3D" id="3.10.50.40">
    <property type="match status" value="1"/>
</dbReference>
<dbReference type="EC" id="5.2.1.8" evidence="3"/>
<feature type="domain" description="PpiC" evidence="7">
    <location>
        <begin position="127"/>
        <end position="234"/>
    </location>
</feature>
<evidence type="ECO:0000256" key="4">
    <source>
        <dbReference type="ARBA" id="ARBA00023110"/>
    </source>
</evidence>
<reference evidence="9" key="1">
    <citation type="journal article" date="2019" name="Int. J. Syst. Evol. Microbiol.">
        <title>The Global Catalogue of Microorganisms (GCM) 10K type strain sequencing project: providing services to taxonomists for standard genome sequencing and annotation.</title>
        <authorList>
            <consortium name="The Broad Institute Genomics Platform"/>
            <consortium name="The Broad Institute Genome Sequencing Center for Infectious Disease"/>
            <person name="Wu L."/>
            <person name="Ma J."/>
        </authorList>
    </citation>
    <scope>NUCLEOTIDE SEQUENCE [LARGE SCALE GENOMIC DNA]</scope>
    <source>
        <strain evidence="9">JCM 31890</strain>
    </source>
</reference>
<sequence>MLNASQPSIPDTSSGSCCGGRCDAHADPGQLVTREPSSVRINGRWLPAHTDGDGPTLQERAWTELLRQQAVQLGRIVDTPGDEAPEPDAAMRHQIEALLDAAVQTPLPTTEACERYYAAHQLRFRHGQRAQLRHILFAVTPGVPVQALAQRAEAMLLSLCGPDAAPEAFAQTARDWSNCPSAAQGGALGWVGPMDCAPELAQFLFFQREGGPSIGVQPRLVHSRYGLHIVDVQAYEPGTLASFEQVQACIAGTLALQSRATALRQYLQLLVGQADIEGLALEGADTPLVQ</sequence>
<comment type="similarity">
    <text evidence="2">Belongs to the PpiC/parvulin rotamase family.</text>
</comment>